<evidence type="ECO:0000313" key="7">
    <source>
        <dbReference type="Proteomes" id="UP000580474"/>
    </source>
</evidence>
<accession>A0A840NJM8</accession>
<dbReference type="RefSeq" id="WP_184480105.1">
    <property type="nucleotide sequence ID" value="NZ_JACHIV010000001.1"/>
</dbReference>
<evidence type="ECO:0000256" key="3">
    <source>
        <dbReference type="ARBA" id="ARBA00022989"/>
    </source>
</evidence>
<keyword evidence="3 5" id="KW-1133">Transmembrane helix</keyword>
<keyword evidence="2 5" id="KW-0812">Transmembrane</keyword>
<dbReference type="EMBL" id="JACHIV010000001">
    <property type="protein sequence ID" value="MBB5070508.1"/>
    <property type="molecule type" value="Genomic_DNA"/>
</dbReference>
<feature type="transmembrane region" description="Helical" evidence="5">
    <location>
        <begin position="163"/>
        <end position="181"/>
    </location>
</feature>
<feature type="transmembrane region" description="Helical" evidence="5">
    <location>
        <begin position="12"/>
        <end position="30"/>
    </location>
</feature>
<dbReference type="InterPro" id="IPR038770">
    <property type="entry name" value="Na+/solute_symporter_sf"/>
</dbReference>
<gene>
    <name evidence="6" type="ORF">BJ969_003596</name>
</gene>
<feature type="transmembrane region" description="Helical" evidence="5">
    <location>
        <begin position="225"/>
        <end position="245"/>
    </location>
</feature>
<dbReference type="InterPro" id="IPR002657">
    <property type="entry name" value="BilAc:Na_symport/Acr3"/>
</dbReference>
<reference evidence="6 7" key="1">
    <citation type="submission" date="2020-08" db="EMBL/GenBank/DDBJ databases">
        <title>Sequencing the genomes of 1000 actinobacteria strains.</title>
        <authorList>
            <person name="Klenk H.-P."/>
        </authorList>
    </citation>
    <scope>NUCLEOTIDE SEQUENCE [LARGE SCALE GENOMIC DNA]</scope>
    <source>
        <strain evidence="6 7">DSM 45582</strain>
    </source>
</reference>
<evidence type="ECO:0000256" key="4">
    <source>
        <dbReference type="ARBA" id="ARBA00023136"/>
    </source>
</evidence>
<dbReference type="GO" id="GO:0016020">
    <property type="term" value="C:membrane"/>
    <property type="evidence" value="ECO:0007669"/>
    <property type="project" value="UniProtKB-SubCell"/>
</dbReference>
<dbReference type="Proteomes" id="UP000580474">
    <property type="component" value="Unassembled WGS sequence"/>
</dbReference>
<proteinExistence type="predicted"/>
<keyword evidence="7" id="KW-1185">Reference proteome</keyword>
<evidence type="ECO:0000256" key="2">
    <source>
        <dbReference type="ARBA" id="ARBA00022692"/>
    </source>
</evidence>
<dbReference type="PANTHER" id="PTHR10361">
    <property type="entry name" value="SODIUM-BILE ACID COTRANSPORTER"/>
    <property type="match status" value="1"/>
</dbReference>
<keyword evidence="4 5" id="KW-0472">Membrane</keyword>
<evidence type="ECO:0000256" key="5">
    <source>
        <dbReference type="SAM" id="Phobius"/>
    </source>
</evidence>
<feature type="transmembrane region" description="Helical" evidence="5">
    <location>
        <begin position="193"/>
        <end position="213"/>
    </location>
</feature>
<protein>
    <submittedName>
        <fullName evidence="6">BASS family bile acid:Na+ symporter</fullName>
    </submittedName>
</protein>
<dbReference type="Pfam" id="PF01758">
    <property type="entry name" value="SBF"/>
    <property type="match status" value="1"/>
</dbReference>
<organism evidence="6 7">
    <name type="scientific">Saccharopolyspora gloriosae</name>
    <dbReference type="NCBI Taxonomy" id="455344"/>
    <lineage>
        <taxon>Bacteria</taxon>
        <taxon>Bacillati</taxon>
        <taxon>Actinomycetota</taxon>
        <taxon>Actinomycetes</taxon>
        <taxon>Pseudonocardiales</taxon>
        <taxon>Pseudonocardiaceae</taxon>
        <taxon>Saccharopolyspora</taxon>
    </lineage>
</organism>
<feature type="transmembrane region" description="Helical" evidence="5">
    <location>
        <begin position="36"/>
        <end position="56"/>
    </location>
</feature>
<comment type="subcellular location">
    <subcellularLocation>
        <location evidence="1">Membrane</location>
        <topology evidence="1">Multi-pass membrane protein</topology>
    </subcellularLocation>
</comment>
<feature type="transmembrane region" description="Helical" evidence="5">
    <location>
        <begin position="68"/>
        <end position="93"/>
    </location>
</feature>
<evidence type="ECO:0000256" key="1">
    <source>
        <dbReference type="ARBA" id="ARBA00004141"/>
    </source>
</evidence>
<comment type="caution">
    <text evidence="6">The sequence shown here is derived from an EMBL/GenBank/DDBJ whole genome shotgun (WGS) entry which is preliminary data.</text>
</comment>
<dbReference type="InterPro" id="IPR004710">
    <property type="entry name" value="Bilac:Na_transpt"/>
</dbReference>
<evidence type="ECO:0000313" key="6">
    <source>
        <dbReference type="EMBL" id="MBB5070508.1"/>
    </source>
</evidence>
<name>A0A840NJM8_9PSEU</name>
<feature type="transmembrane region" description="Helical" evidence="5">
    <location>
        <begin position="99"/>
        <end position="121"/>
    </location>
</feature>
<dbReference type="AlphaFoldDB" id="A0A840NJM8"/>
<dbReference type="PANTHER" id="PTHR10361:SF28">
    <property type="entry name" value="P3 PROTEIN-RELATED"/>
    <property type="match status" value="1"/>
</dbReference>
<dbReference type="Gene3D" id="1.20.1530.20">
    <property type="match status" value="1"/>
</dbReference>
<sequence length="324" mass="33431">MTSRIGAFSQLVGRWFPLIVLIAGAIALSFPNTFAGLTSVVPWLLAVIMLGMGMTLEPRDFAYVARRPVAFAIGVVAHFVIMPLLAWLLTLVLPLSPELAVGVILVGCAPSGTSSNVMVFLAKGDTALSVAMSSVSTLVAPVVTPFLVLWLAGSYLPVDPTELIVEILQIVLIPVILGFTLRRVAGTAVAKALPVLPLISVIGITGVVVAVVSGSADKLLSVGPIVVLAVVLHNLLGVALGYVAAKVVGIDEAARRAIALEVGMQNSGLAASLASTYFSPVAALPGAIFSVWHNISGSLVATYWARRPAAVAGNEQSPAVSDEA</sequence>
<feature type="transmembrane region" description="Helical" evidence="5">
    <location>
        <begin position="128"/>
        <end position="151"/>
    </location>
</feature>